<dbReference type="STRING" id="937777.Deipe_0503"/>
<dbReference type="Proteomes" id="UP000010467">
    <property type="component" value="Chromosome"/>
</dbReference>
<gene>
    <name evidence="2" type="ordered locus">Deipe_0503</name>
</gene>
<dbReference type="RefSeq" id="WP_015234409.1">
    <property type="nucleotide sequence ID" value="NC_019793.1"/>
</dbReference>
<feature type="domain" description="HTH cro/C1-type" evidence="1">
    <location>
        <begin position="43"/>
        <end position="72"/>
    </location>
</feature>
<evidence type="ECO:0000313" key="3">
    <source>
        <dbReference type="Proteomes" id="UP000010467"/>
    </source>
</evidence>
<dbReference type="CDD" id="cd00093">
    <property type="entry name" value="HTH_XRE"/>
    <property type="match status" value="1"/>
</dbReference>
<dbReference type="Pfam" id="PF01381">
    <property type="entry name" value="HTH_3"/>
    <property type="match status" value="1"/>
</dbReference>
<protein>
    <submittedName>
        <fullName evidence="2">Helix-turn-helix protein</fullName>
    </submittedName>
</protein>
<dbReference type="OrthoDB" id="361642at2"/>
<accession>K9ZY48</accession>
<dbReference type="Gene3D" id="1.10.260.40">
    <property type="entry name" value="lambda repressor-like DNA-binding domains"/>
    <property type="match status" value="1"/>
</dbReference>
<dbReference type="SUPFAM" id="SSF47413">
    <property type="entry name" value="lambda repressor-like DNA-binding domains"/>
    <property type="match status" value="1"/>
</dbReference>
<dbReference type="PATRIC" id="fig|937777.3.peg.508"/>
<dbReference type="KEGG" id="dpd:Deipe_0503"/>
<sequence>MFETATPRAIFSQRLRTLRSERELSTFAVAEGILGSRDRASEVTKWESGKHFPAPENLVKIADFFSCSTDYLLGVTDDRQTVKGAA</sequence>
<dbReference type="InterPro" id="IPR010982">
    <property type="entry name" value="Lambda_DNA-bd_dom_sf"/>
</dbReference>
<organism evidence="2 3">
    <name type="scientific">Deinococcus peraridilitoris (strain DSM 19664 / LMG 22246 / CIP 109416 / KR-200)</name>
    <dbReference type="NCBI Taxonomy" id="937777"/>
    <lineage>
        <taxon>Bacteria</taxon>
        <taxon>Thermotogati</taxon>
        <taxon>Deinococcota</taxon>
        <taxon>Deinococci</taxon>
        <taxon>Deinococcales</taxon>
        <taxon>Deinococcaceae</taxon>
        <taxon>Deinococcus</taxon>
    </lineage>
</organism>
<name>K9ZY48_DEIPD</name>
<keyword evidence="3" id="KW-1185">Reference proteome</keyword>
<dbReference type="HOGENOM" id="CLU_066192_62_4_0"/>
<evidence type="ECO:0000313" key="2">
    <source>
        <dbReference type="EMBL" id="AFZ66099.1"/>
    </source>
</evidence>
<proteinExistence type="predicted"/>
<dbReference type="InterPro" id="IPR001387">
    <property type="entry name" value="Cro/C1-type_HTH"/>
</dbReference>
<dbReference type="PROSITE" id="PS50943">
    <property type="entry name" value="HTH_CROC1"/>
    <property type="match status" value="1"/>
</dbReference>
<dbReference type="AlphaFoldDB" id="K9ZY48"/>
<dbReference type="GO" id="GO:0003677">
    <property type="term" value="F:DNA binding"/>
    <property type="evidence" value="ECO:0007669"/>
    <property type="project" value="InterPro"/>
</dbReference>
<evidence type="ECO:0000259" key="1">
    <source>
        <dbReference type="PROSITE" id="PS50943"/>
    </source>
</evidence>
<reference evidence="3" key="1">
    <citation type="submission" date="2012-03" db="EMBL/GenBank/DDBJ databases">
        <title>Complete sequence of chromosome of Deinococcus peraridilitoris DSM 19664.</title>
        <authorList>
            <person name="Lucas S."/>
            <person name="Copeland A."/>
            <person name="Lapidus A."/>
            <person name="Glavina del Rio T."/>
            <person name="Dalin E."/>
            <person name="Tice H."/>
            <person name="Bruce D."/>
            <person name="Goodwin L."/>
            <person name="Pitluck S."/>
            <person name="Peters L."/>
            <person name="Mikhailova N."/>
            <person name="Lu M."/>
            <person name="Kyrpides N."/>
            <person name="Mavromatis K."/>
            <person name="Ivanova N."/>
            <person name="Brettin T."/>
            <person name="Detter J.C."/>
            <person name="Han C."/>
            <person name="Larimer F."/>
            <person name="Land M."/>
            <person name="Hauser L."/>
            <person name="Markowitz V."/>
            <person name="Cheng J.-F."/>
            <person name="Hugenholtz P."/>
            <person name="Woyke T."/>
            <person name="Wu D."/>
            <person name="Pukall R."/>
            <person name="Steenblock K."/>
            <person name="Brambilla E."/>
            <person name="Klenk H.-P."/>
            <person name="Eisen J.A."/>
        </authorList>
    </citation>
    <scope>NUCLEOTIDE SEQUENCE [LARGE SCALE GENOMIC DNA]</scope>
    <source>
        <strain evidence="3">DSM 19664 / LMG 22246 / CIP 109416 / KR-200</strain>
    </source>
</reference>
<dbReference type="SMART" id="SM00530">
    <property type="entry name" value="HTH_XRE"/>
    <property type="match status" value="1"/>
</dbReference>
<dbReference type="EMBL" id="CP003382">
    <property type="protein sequence ID" value="AFZ66099.1"/>
    <property type="molecule type" value="Genomic_DNA"/>
</dbReference>